<comment type="caution">
    <text evidence="1">The sequence shown here is derived from an EMBL/GenBank/DDBJ whole genome shotgun (WGS) entry which is preliminary data.</text>
</comment>
<gene>
    <name evidence="1" type="ORF">DDT42_02144</name>
</gene>
<dbReference type="SUPFAM" id="SSF52833">
    <property type="entry name" value="Thioredoxin-like"/>
    <property type="match status" value="1"/>
</dbReference>
<dbReference type="Gene3D" id="3.40.30.10">
    <property type="entry name" value="Glutaredoxin"/>
    <property type="match status" value="1"/>
</dbReference>
<protein>
    <recommendedName>
        <fullName evidence="3">TlpA family protein disulfide reductase</fullName>
    </recommendedName>
</protein>
<dbReference type="EMBL" id="QLTW01000417">
    <property type="protein sequence ID" value="MBT9146262.1"/>
    <property type="molecule type" value="Genomic_DNA"/>
</dbReference>
<organism evidence="1 2">
    <name type="scientific">Psychracetigena formicireducens</name>
    <dbReference type="NCBI Taxonomy" id="2986056"/>
    <lineage>
        <taxon>Bacteria</taxon>
        <taxon>Bacillati</taxon>
        <taxon>Candidatus Lithacetigenota</taxon>
        <taxon>Candidatus Psychracetigena</taxon>
    </lineage>
</organism>
<dbReference type="InterPro" id="IPR036249">
    <property type="entry name" value="Thioredoxin-like_sf"/>
</dbReference>
<evidence type="ECO:0000313" key="1">
    <source>
        <dbReference type="EMBL" id="MBT9146262.1"/>
    </source>
</evidence>
<name>A0A9E2F2X5_PSYF1</name>
<reference evidence="1 2" key="1">
    <citation type="journal article" date="2021" name="bioRxiv">
        <title>Unique metabolic strategies in Hadean analogues reveal hints for primordial physiology.</title>
        <authorList>
            <person name="Nobu M.K."/>
            <person name="Nakai R."/>
            <person name="Tamazawa S."/>
            <person name="Mori H."/>
            <person name="Toyoda A."/>
            <person name="Ijiri A."/>
            <person name="Suzuki S."/>
            <person name="Kurokawa K."/>
            <person name="Kamagata Y."/>
            <person name="Tamaki H."/>
        </authorList>
    </citation>
    <scope>NUCLEOTIDE SEQUENCE [LARGE SCALE GENOMIC DNA]</scope>
    <source>
        <strain evidence="1">BS525</strain>
    </source>
</reference>
<dbReference type="Proteomes" id="UP000811545">
    <property type="component" value="Unassembled WGS sequence"/>
</dbReference>
<evidence type="ECO:0008006" key="3">
    <source>
        <dbReference type="Google" id="ProtNLM"/>
    </source>
</evidence>
<sequence>MKWFDAIKTDGLEWPHHISDLKGWKSAGAAMYGVNSIPATFLINREGKIIAKNLRGKDLENKLATLLD</sequence>
<evidence type="ECO:0000313" key="2">
    <source>
        <dbReference type="Proteomes" id="UP000811545"/>
    </source>
</evidence>
<accession>A0A9E2F2X5</accession>
<dbReference type="AlphaFoldDB" id="A0A9E2F2X5"/>
<proteinExistence type="predicted"/>